<keyword evidence="4" id="KW-1185">Reference proteome</keyword>
<protein>
    <submittedName>
        <fullName evidence="3">MerR family transcription regulator</fullName>
    </submittedName>
</protein>
<dbReference type="CDD" id="cd01109">
    <property type="entry name" value="HTH_YyaN"/>
    <property type="match status" value="1"/>
</dbReference>
<gene>
    <name evidence="3" type="ORF">OKIT_0559</name>
</gene>
<dbReference type="PANTHER" id="PTHR30204">
    <property type="entry name" value="REDOX-CYCLING DRUG-SENSING TRANSCRIPTIONAL ACTIVATOR SOXR"/>
    <property type="match status" value="1"/>
</dbReference>
<reference evidence="3 4" key="1">
    <citation type="journal article" date="2012" name="PLoS ONE">
        <title>Functional divergence in the genus oenococcus as predicted by genome sequencing of the newly-described species, Oenococcus kitaharae.</title>
        <authorList>
            <person name="Borneman A.R."/>
            <person name="McCarthy J.M."/>
            <person name="Chambers P.J."/>
            <person name="Bartowsky E.J."/>
        </authorList>
    </citation>
    <scope>NUCLEOTIDE SEQUENCE [LARGE SCALE GENOMIC DNA]</scope>
    <source>
        <strain evidence="4">DSM17330</strain>
    </source>
</reference>
<dbReference type="PATRIC" id="fig|1045004.4.peg.558"/>
<name>G9WHU8_9LACO</name>
<dbReference type="OrthoDB" id="9811174at2"/>
<dbReference type="SMART" id="SM00422">
    <property type="entry name" value="HTH_MERR"/>
    <property type="match status" value="1"/>
</dbReference>
<dbReference type="PROSITE" id="PS50937">
    <property type="entry name" value="HTH_MERR_2"/>
    <property type="match status" value="1"/>
</dbReference>
<keyword evidence="1" id="KW-0238">DNA-binding</keyword>
<dbReference type="GO" id="GO:0003700">
    <property type="term" value="F:DNA-binding transcription factor activity"/>
    <property type="evidence" value="ECO:0007669"/>
    <property type="project" value="InterPro"/>
</dbReference>
<evidence type="ECO:0000313" key="4">
    <source>
        <dbReference type="Proteomes" id="UP000004959"/>
    </source>
</evidence>
<dbReference type="InterPro" id="IPR047057">
    <property type="entry name" value="MerR_fam"/>
</dbReference>
<organism evidence="3 4">
    <name type="scientific">Oenococcus kitaharae DSM 17330</name>
    <dbReference type="NCBI Taxonomy" id="1045004"/>
    <lineage>
        <taxon>Bacteria</taxon>
        <taxon>Bacillati</taxon>
        <taxon>Bacillota</taxon>
        <taxon>Bacilli</taxon>
        <taxon>Lactobacillales</taxon>
        <taxon>Lactobacillaceae</taxon>
        <taxon>Oenococcus</taxon>
    </lineage>
</organism>
<proteinExistence type="predicted"/>
<dbReference type="SUPFAM" id="SSF46955">
    <property type="entry name" value="Putative DNA-binding domain"/>
    <property type="match status" value="1"/>
</dbReference>
<dbReference type="AlphaFoldDB" id="G9WHU8"/>
<evidence type="ECO:0000256" key="1">
    <source>
        <dbReference type="ARBA" id="ARBA00023125"/>
    </source>
</evidence>
<dbReference type="InterPro" id="IPR000551">
    <property type="entry name" value="MerR-type_HTH_dom"/>
</dbReference>
<feature type="domain" description="HTH merR-type" evidence="2">
    <location>
        <begin position="33"/>
        <end position="100"/>
    </location>
</feature>
<dbReference type="Proteomes" id="UP000004959">
    <property type="component" value="Chromosome"/>
</dbReference>
<accession>G9WHU8</accession>
<evidence type="ECO:0000259" key="2">
    <source>
        <dbReference type="PROSITE" id="PS50937"/>
    </source>
</evidence>
<comment type="caution">
    <text evidence="3">The sequence shown here is derived from an EMBL/GenBank/DDBJ whole genome shotgun (WGS) entry which is preliminary data.</text>
</comment>
<dbReference type="eggNOG" id="COG0789">
    <property type="taxonomic scope" value="Bacteria"/>
</dbReference>
<evidence type="ECO:0000313" key="3">
    <source>
        <dbReference type="EMBL" id="EHN58673.1"/>
    </source>
</evidence>
<dbReference type="GO" id="GO:0003677">
    <property type="term" value="F:DNA binding"/>
    <property type="evidence" value="ECO:0007669"/>
    <property type="project" value="UniProtKB-KW"/>
</dbReference>
<dbReference type="InterPro" id="IPR009061">
    <property type="entry name" value="DNA-bd_dom_put_sf"/>
</dbReference>
<dbReference type="Gene3D" id="1.10.1660.10">
    <property type="match status" value="1"/>
</dbReference>
<dbReference type="Pfam" id="PF13411">
    <property type="entry name" value="MerR_1"/>
    <property type="match status" value="1"/>
</dbReference>
<dbReference type="HOGENOM" id="CLU_1213815_0_0_9"/>
<sequence length="228" mass="26758">MPYFILLKVLDNILNPEVHFSANHVFKFPMKKTILQVSQITGLSIATIRYYDHLGLLPDLKRNASGYRIFTQEDMSNLELIRCFRAVKIPIKQIKSMVETEQLTGKVFEKRLQTLSQQEQKLREYRDDIEVALLAIKIKIARYSALTKDTNSYDHGEEHIVNYLVELTKKNYQSEAHKWLSGLFSDLMNKNVKPNIFLKKDKYINLYFKKENTNTVLACFKLLSNLKY</sequence>
<dbReference type="PANTHER" id="PTHR30204:SF83">
    <property type="entry name" value="TRANSCRIPTIONAL REGULATOR, MERR FAMILY"/>
    <property type="match status" value="1"/>
</dbReference>
<dbReference type="EMBL" id="AFVZ01000001">
    <property type="protein sequence ID" value="EHN58673.1"/>
    <property type="molecule type" value="Genomic_DNA"/>
</dbReference>